<feature type="region of interest" description="Disordered" evidence="1">
    <location>
        <begin position="145"/>
        <end position="164"/>
    </location>
</feature>
<dbReference type="EMBL" id="SKBN01000259">
    <property type="protein sequence ID" value="TGJ79820.1"/>
    <property type="molecule type" value="Genomic_DNA"/>
</dbReference>
<dbReference type="STRING" id="37992.A0A4Z0YLN8"/>
<dbReference type="AlphaFoldDB" id="A0A4Z0YLN8"/>
<evidence type="ECO:0000313" key="3">
    <source>
        <dbReference type="Proteomes" id="UP000297716"/>
    </source>
</evidence>
<feature type="region of interest" description="Disordered" evidence="1">
    <location>
        <begin position="180"/>
        <end position="230"/>
    </location>
</feature>
<reference evidence="2 3" key="1">
    <citation type="submission" date="2019-03" db="EMBL/GenBank/DDBJ databases">
        <title>Draft genome sequence of Xylaria hypoxylon DSM 108379, a ubiquitous saprotrophic-parasitic fungi on hardwood.</title>
        <authorList>
            <person name="Buettner E."/>
            <person name="Leonhardt S."/>
            <person name="Gebauer A.M."/>
            <person name="Liers C."/>
            <person name="Hofrichter M."/>
            <person name="Kellner H."/>
        </authorList>
    </citation>
    <scope>NUCLEOTIDE SEQUENCE [LARGE SCALE GENOMIC DNA]</scope>
    <source>
        <strain evidence="2 3">DSM 108379</strain>
    </source>
</reference>
<dbReference type="OrthoDB" id="5236816at2759"/>
<keyword evidence="3" id="KW-1185">Reference proteome</keyword>
<evidence type="ECO:0000256" key="1">
    <source>
        <dbReference type="SAM" id="MobiDB-lite"/>
    </source>
</evidence>
<sequence length="230" mass="25588">MSGPRGIPNHAVHRLHALRSKLLIPKNVDEDSYFVAVMVAIAQQSVYPDIRSSEGFMPRDVKVRVLTAAEEEDALIVYSATVPAALLSMFHEPDAAPTGNWKIKIEYAQVPAWPVLGLNERLGKALGSDIVGDFDTTLLNTLEDEEEELQPWETSSPLFKSDSPKRKRGVFSEVVNTSFSEDRESDRLKDMFQKRRRIEKTSDAPSGSRPSKKGSRAPVRQETGIIGVVQ</sequence>
<dbReference type="Proteomes" id="UP000297716">
    <property type="component" value="Unassembled WGS sequence"/>
</dbReference>
<protein>
    <submittedName>
        <fullName evidence="2">Uncharacterized protein</fullName>
    </submittedName>
</protein>
<gene>
    <name evidence="2" type="ORF">E0Z10_g8935</name>
</gene>
<proteinExistence type="predicted"/>
<feature type="compositionally biased region" description="Basic and acidic residues" evidence="1">
    <location>
        <begin position="180"/>
        <end position="193"/>
    </location>
</feature>
<accession>A0A4Z0YLN8</accession>
<comment type="caution">
    <text evidence="2">The sequence shown here is derived from an EMBL/GenBank/DDBJ whole genome shotgun (WGS) entry which is preliminary data.</text>
</comment>
<organism evidence="2 3">
    <name type="scientific">Xylaria hypoxylon</name>
    <dbReference type="NCBI Taxonomy" id="37992"/>
    <lineage>
        <taxon>Eukaryota</taxon>
        <taxon>Fungi</taxon>
        <taxon>Dikarya</taxon>
        <taxon>Ascomycota</taxon>
        <taxon>Pezizomycotina</taxon>
        <taxon>Sordariomycetes</taxon>
        <taxon>Xylariomycetidae</taxon>
        <taxon>Xylariales</taxon>
        <taxon>Xylariaceae</taxon>
        <taxon>Xylaria</taxon>
    </lineage>
</organism>
<evidence type="ECO:0000313" key="2">
    <source>
        <dbReference type="EMBL" id="TGJ79820.1"/>
    </source>
</evidence>
<name>A0A4Z0YLN8_9PEZI</name>